<accession>A0A928Q449</accession>
<evidence type="ECO:0000256" key="4">
    <source>
        <dbReference type="ARBA" id="ARBA00022723"/>
    </source>
</evidence>
<sequence>MEKIYLDNAATTRVCEQAAERVLYVMTQAYGNPSSLHSMGFEAEREMTAARQAVADRLSVNSAEVYFTSGGTEANNIALFGAVKRNGRRGKRIVTTAVEHPSVLRVMEQLERDGFTVEYLMPDATGHISSEQVERAITGDTILVSMMLVNNETGVRMPVEAAAEAIRRSKSPALLHVDAVQAFCKVPIKPARVGINLMTVSSHKIHGPKGAGALYVAGQKDFPSRAFGGGQEKEVRPGTEPLPAIAGFGAAVRAMPQPQELNAHFETLRTALREQLGGLSGVVIHSPEDAVPYVCSFSVPGIRAETMLHFLSSKNIYVSSGSACSRAKPSHVLTAMGLAPELVESSLRVSFSRFTTTEEIGALTAALRQGVEQLVKKS</sequence>
<comment type="similarity">
    <text evidence="2">Belongs to the class-V pyridoxal-phosphate-dependent aminotransferase family. NifS/IscS subfamily.</text>
</comment>
<evidence type="ECO:0000256" key="8">
    <source>
        <dbReference type="ARBA" id="ARBA00050776"/>
    </source>
</evidence>
<dbReference type="Gene3D" id="1.10.260.50">
    <property type="match status" value="1"/>
</dbReference>
<comment type="caution">
    <text evidence="10">The sequence shown here is derived from an EMBL/GenBank/DDBJ whole genome shotgun (WGS) entry which is preliminary data.</text>
</comment>
<dbReference type="RefSeq" id="WP_326839864.1">
    <property type="nucleotide sequence ID" value="NZ_JBKWRC010000001.1"/>
</dbReference>
<evidence type="ECO:0000256" key="6">
    <source>
        <dbReference type="ARBA" id="ARBA00023004"/>
    </source>
</evidence>
<dbReference type="InterPro" id="IPR015424">
    <property type="entry name" value="PyrdxlP-dep_Trfase"/>
</dbReference>
<dbReference type="GO" id="GO:0051536">
    <property type="term" value="F:iron-sulfur cluster binding"/>
    <property type="evidence" value="ECO:0007669"/>
    <property type="project" value="UniProtKB-KW"/>
</dbReference>
<feature type="domain" description="Aminotransferase class V" evidence="9">
    <location>
        <begin position="4"/>
        <end position="363"/>
    </location>
</feature>
<dbReference type="PANTHER" id="PTHR11601:SF34">
    <property type="entry name" value="CYSTEINE DESULFURASE"/>
    <property type="match status" value="1"/>
</dbReference>
<dbReference type="PIRSF" id="PIRSF005572">
    <property type="entry name" value="NifS"/>
    <property type="match status" value="1"/>
</dbReference>
<gene>
    <name evidence="10" type="ORF">E7512_02230</name>
</gene>
<comment type="catalytic activity">
    <reaction evidence="8">
        <text>(sulfur carrier)-H + L-cysteine = (sulfur carrier)-SH + L-alanine</text>
        <dbReference type="Rhea" id="RHEA:43892"/>
        <dbReference type="Rhea" id="RHEA-COMP:14737"/>
        <dbReference type="Rhea" id="RHEA-COMP:14739"/>
        <dbReference type="ChEBI" id="CHEBI:29917"/>
        <dbReference type="ChEBI" id="CHEBI:35235"/>
        <dbReference type="ChEBI" id="CHEBI:57972"/>
        <dbReference type="ChEBI" id="CHEBI:64428"/>
        <dbReference type="EC" id="2.8.1.7"/>
    </reaction>
</comment>
<dbReference type="Gene3D" id="3.90.1150.10">
    <property type="entry name" value="Aspartate Aminotransferase, domain 1"/>
    <property type="match status" value="1"/>
</dbReference>
<dbReference type="SUPFAM" id="SSF53383">
    <property type="entry name" value="PLP-dependent transferases"/>
    <property type="match status" value="1"/>
</dbReference>
<dbReference type="InterPro" id="IPR000192">
    <property type="entry name" value="Aminotrans_V_dom"/>
</dbReference>
<comment type="cofactor">
    <cofactor evidence="1">
        <name>pyridoxal 5'-phosphate</name>
        <dbReference type="ChEBI" id="CHEBI:597326"/>
    </cofactor>
</comment>
<reference evidence="10" key="1">
    <citation type="submission" date="2019-04" db="EMBL/GenBank/DDBJ databases">
        <title>Evolution of Biomass-Degrading Anaerobic Consortia Revealed by Metagenomics.</title>
        <authorList>
            <person name="Peng X."/>
        </authorList>
    </citation>
    <scope>NUCLEOTIDE SEQUENCE</scope>
    <source>
        <strain evidence="10">SIG551</strain>
    </source>
</reference>
<keyword evidence="4" id="KW-0479">Metal-binding</keyword>
<protein>
    <submittedName>
        <fullName evidence="10">Cysteine desulfurase</fullName>
    </submittedName>
</protein>
<keyword evidence="3" id="KW-0808">Transferase</keyword>
<keyword evidence="5" id="KW-0663">Pyridoxal phosphate</keyword>
<dbReference type="Proteomes" id="UP000754750">
    <property type="component" value="Unassembled WGS sequence"/>
</dbReference>
<dbReference type="Gene3D" id="3.40.640.10">
    <property type="entry name" value="Type I PLP-dependent aspartate aminotransferase-like (Major domain)"/>
    <property type="match status" value="1"/>
</dbReference>
<dbReference type="EMBL" id="SVNY01000001">
    <property type="protein sequence ID" value="MBE6832397.1"/>
    <property type="molecule type" value="Genomic_DNA"/>
</dbReference>
<dbReference type="InterPro" id="IPR015422">
    <property type="entry name" value="PyrdxlP-dep_Trfase_small"/>
</dbReference>
<evidence type="ECO:0000256" key="7">
    <source>
        <dbReference type="ARBA" id="ARBA00023014"/>
    </source>
</evidence>
<evidence type="ECO:0000313" key="11">
    <source>
        <dbReference type="Proteomes" id="UP000754750"/>
    </source>
</evidence>
<dbReference type="Pfam" id="PF00266">
    <property type="entry name" value="Aminotran_5"/>
    <property type="match status" value="1"/>
</dbReference>
<organism evidence="10 11">
    <name type="scientific">Faecalispora sporosphaeroides</name>
    <dbReference type="NCBI Taxonomy" id="1549"/>
    <lineage>
        <taxon>Bacteria</taxon>
        <taxon>Bacillati</taxon>
        <taxon>Bacillota</taxon>
        <taxon>Clostridia</taxon>
        <taxon>Eubacteriales</taxon>
        <taxon>Oscillospiraceae</taxon>
        <taxon>Faecalispora</taxon>
    </lineage>
</organism>
<dbReference type="GO" id="GO:0031071">
    <property type="term" value="F:cysteine desulfurase activity"/>
    <property type="evidence" value="ECO:0007669"/>
    <property type="project" value="UniProtKB-EC"/>
</dbReference>
<dbReference type="InterPro" id="IPR015421">
    <property type="entry name" value="PyrdxlP-dep_Trfase_major"/>
</dbReference>
<dbReference type="GO" id="GO:0046872">
    <property type="term" value="F:metal ion binding"/>
    <property type="evidence" value="ECO:0007669"/>
    <property type="project" value="UniProtKB-KW"/>
</dbReference>
<evidence type="ECO:0000313" key="10">
    <source>
        <dbReference type="EMBL" id="MBE6832397.1"/>
    </source>
</evidence>
<evidence type="ECO:0000256" key="2">
    <source>
        <dbReference type="ARBA" id="ARBA00006490"/>
    </source>
</evidence>
<keyword evidence="7" id="KW-0411">Iron-sulfur</keyword>
<evidence type="ECO:0000256" key="3">
    <source>
        <dbReference type="ARBA" id="ARBA00022679"/>
    </source>
</evidence>
<evidence type="ECO:0000259" key="9">
    <source>
        <dbReference type="Pfam" id="PF00266"/>
    </source>
</evidence>
<dbReference type="PANTHER" id="PTHR11601">
    <property type="entry name" value="CYSTEINE DESULFURYLASE FAMILY MEMBER"/>
    <property type="match status" value="1"/>
</dbReference>
<keyword evidence="6" id="KW-0408">Iron</keyword>
<evidence type="ECO:0000256" key="1">
    <source>
        <dbReference type="ARBA" id="ARBA00001933"/>
    </source>
</evidence>
<dbReference type="InterPro" id="IPR016454">
    <property type="entry name" value="Cysteine_dSase"/>
</dbReference>
<dbReference type="AlphaFoldDB" id="A0A928Q449"/>
<evidence type="ECO:0000256" key="5">
    <source>
        <dbReference type="ARBA" id="ARBA00022898"/>
    </source>
</evidence>
<name>A0A928Q449_9FIRM</name>
<proteinExistence type="inferred from homology"/>